<evidence type="ECO:0000313" key="2">
    <source>
        <dbReference type="EMBL" id="QFP94621.1"/>
    </source>
</evidence>
<reference evidence="2 3" key="1">
    <citation type="submission" date="2019-08" db="EMBL/GenBank/DDBJ databases">
        <authorList>
            <person name="Lippold A."/>
            <person name="Marlatt M."/>
            <person name="Cooper K."/>
            <person name="Frohnapfel E."/>
            <person name="Glenski M."/>
            <person name="Johnson H."/>
            <person name="Johnson K."/>
            <person name="Tjaden E."/>
            <person name="Troeh S."/>
            <person name="Hayes S."/>
            <person name="Ettinger A.-S.H."/>
            <person name="Ettinger W.F."/>
            <person name="Haydock J."/>
            <person name="Anders K.R."/>
            <person name="Garlena R.A."/>
            <person name="Russell D.A."/>
            <person name="Pope W.H."/>
            <person name="Jacobs-Sera D."/>
            <person name="Hatfull G.F."/>
        </authorList>
    </citation>
    <scope>NUCLEOTIDE SEQUENCE [LARGE SCALE GENOMIC DNA]</scope>
</reference>
<dbReference type="Proteomes" id="UP000325405">
    <property type="component" value="Segment"/>
</dbReference>
<dbReference type="KEGG" id="vg:60321070"/>
<protein>
    <submittedName>
        <fullName evidence="2">ParB-like nuclease domain protein</fullName>
    </submittedName>
</protein>
<proteinExistence type="predicted"/>
<gene>
    <name evidence="2" type="primary">1</name>
    <name evidence="2" type="ORF">SEA_LILMCDREAMY_1</name>
</gene>
<keyword evidence="3" id="KW-1185">Reference proteome</keyword>
<accession>A0A5P8D7F1</accession>
<evidence type="ECO:0000256" key="1">
    <source>
        <dbReference type="SAM" id="MobiDB-lite"/>
    </source>
</evidence>
<evidence type="ECO:0000313" key="3">
    <source>
        <dbReference type="Proteomes" id="UP000325405"/>
    </source>
</evidence>
<dbReference type="RefSeq" id="YP_009949565.1">
    <property type="nucleotide sequence ID" value="NC_051582.1"/>
</dbReference>
<organism evidence="2 3">
    <name type="scientific">Mycobacterium phage LilMcDreamy</name>
    <dbReference type="NCBI Taxonomy" id="2652422"/>
    <lineage>
        <taxon>Viruses</taxon>
        <taxon>Duplodnaviria</taxon>
        <taxon>Heunggongvirae</taxon>
        <taxon>Uroviricota</taxon>
        <taxon>Caudoviricetes</taxon>
        <taxon>Bclasvirinae</taxon>
        <taxon>Lilmcdreamyvirus</taxon>
        <taxon>Lilmcdreamyvirus lilmcdreamy</taxon>
    </lineage>
</organism>
<name>A0A5P8D7F1_9CAUD</name>
<feature type="region of interest" description="Disordered" evidence="1">
    <location>
        <begin position="158"/>
        <end position="215"/>
    </location>
</feature>
<dbReference type="GeneID" id="60321070"/>
<dbReference type="EMBL" id="MN284893">
    <property type="protein sequence ID" value="QFP94621.1"/>
    <property type="molecule type" value="Genomic_DNA"/>
</dbReference>
<sequence length="283" mass="30102">MASKITPAVVGKTTTVAPHELNTFHRNPRRGDVTAIAASLKAHSQYKPITVNLGTATGRPNEVLAGNHTLMAIRDLAEKHPDDPRWSGVLVHWLNVDDDMCNRIVAADNQTAQLGGFDTGELLELLNDIGDIEGLGFTEADVADLNAILEESMPDISGMSVNPFDRQTPNGNASGVGDPDEGATGETGGGSDTPEKPKVPRTGPDGLINSKDVNQNKSEYAESATRMVILNYPIAQFIWVQEQLEVLRNEREIANNAELLLALITDATGAEPPAADAPAPGAE</sequence>